<keyword evidence="3" id="KW-1185">Reference proteome</keyword>
<evidence type="ECO:0000313" key="2">
    <source>
        <dbReference type="EMBL" id="KAG2638415.1"/>
    </source>
</evidence>
<sequence>MSRSPPLPWSSLPQRRAHRAGCLHPSSSALRPSSLEYEESRSDLKKQGVQWGRILLSRLS</sequence>
<proteinExistence type="predicted"/>
<dbReference type="AlphaFoldDB" id="A0A8T0VU86"/>
<evidence type="ECO:0000313" key="3">
    <source>
        <dbReference type="Proteomes" id="UP000823388"/>
    </source>
</evidence>
<dbReference type="Proteomes" id="UP000823388">
    <property type="component" value="Chromosome 2N"/>
</dbReference>
<accession>A0A8T0VU86</accession>
<feature type="region of interest" description="Disordered" evidence="1">
    <location>
        <begin position="1"/>
        <end position="27"/>
    </location>
</feature>
<gene>
    <name evidence="2" type="ORF">PVAP13_2NG592900</name>
</gene>
<dbReference type="EMBL" id="CM029040">
    <property type="protein sequence ID" value="KAG2638415.1"/>
    <property type="molecule type" value="Genomic_DNA"/>
</dbReference>
<protein>
    <submittedName>
        <fullName evidence="2">Uncharacterized protein</fullName>
    </submittedName>
</protein>
<name>A0A8T0VU86_PANVG</name>
<reference evidence="2" key="1">
    <citation type="submission" date="2020-05" db="EMBL/GenBank/DDBJ databases">
        <title>WGS assembly of Panicum virgatum.</title>
        <authorList>
            <person name="Lovell J.T."/>
            <person name="Jenkins J."/>
            <person name="Shu S."/>
            <person name="Juenger T.E."/>
            <person name="Schmutz J."/>
        </authorList>
    </citation>
    <scope>NUCLEOTIDE SEQUENCE</scope>
    <source>
        <strain evidence="2">AP13</strain>
    </source>
</reference>
<evidence type="ECO:0000256" key="1">
    <source>
        <dbReference type="SAM" id="MobiDB-lite"/>
    </source>
</evidence>
<organism evidence="2 3">
    <name type="scientific">Panicum virgatum</name>
    <name type="common">Blackwell switchgrass</name>
    <dbReference type="NCBI Taxonomy" id="38727"/>
    <lineage>
        <taxon>Eukaryota</taxon>
        <taxon>Viridiplantae</taxon>
        <taxon>Streptophyta</taxon>
        <taxon>Embryophyta</taxon>
        <taxon>Tracheophyta</taxon>
        <taxon>Spermatophyta</taxon>
        <taxon>Magnoliopsida</taxon>
        <taxon>Liliopsida</taxon>
        <taxon>Poales</taxon>
        <taxon>Poaceae</taxon>
        <taxon>PACMAD clade</taxon>
        <taxon>Panicoideae</taxon>
        <taxon>Panicodae</taxon>
        <taxon>Paniceae</taxon>
        <taxon>Panicinae</taxon>
        <taxon>Panicum</taxon>
        <taxon>Panicum sect. Hiantes</taxon>
    </lineage>
</organism>
<comment type="caution">
    <text evidence="2">The sequence shown here is derived from an EMBL/GenBank/DDBJ whole genome shotgun (WGS) entry which is preliminary data.</text>
</comment>